<keyword evidence="1" id="KW-0812">Transmembrane</keyword>
<keyword evidence="1" id="KW-0472">Membrane</keyword>
<dbReference type="EMBL" id="FNAI01000016">
    <property type="protein sequence ID" value="SDF35413.1"/>
    <property type="molecule type" value="Genomic_DNA"/>
</dbReference>
<sequence>MNGIYKIEQEKIKQVALRAIKKVIFILLIVMVIGTIPAMQLMAREGKPENHIPSMLYSYFFTIPVFGLILWLAYKNLIKHFSGPLLEINDNGIYKWNSGKNPNVFISWAEITSIEEKKHSLLIKTSKASGWSGTGLIDIPKELEGYETVKNTINLKAGRA</sequence>
<name>A0A1G7KDY5_9SPHI</name>
<evidence type="ECO:0000313" key="3">
    <source>
        <dbReference type="Proteomes" id="UP000199072"/>
    </source>
</evidence>
<proteinExistence type="predicted"/>
<keyword evidence="1" id="KW-1133">Transmembrane helix</keyword>
<dbReference type="AlphaFoldDB" id="A0A1G7KDY5"/>
<accession>A0A1G7KDY5</accession>
<dbReference type="STRING" id="1391627.SAMN05216464_11693"/>
<protein>
    <submittedName>
        <fullName evidence="2">Uncharacterized protein</fullName>
    </submittedName>
</protein>
<reference evidence="2 3" key="1">
    <citation type="submission" date="2016-10" db="EMBL/GenBank/DDBJ databases">
        <authorList>
            <person name="de Groot N.N."/>
        </authorList>
    </citation>
    <scope>NUCLEOTIDE SEQUENCE [LARGE SCALE GENOMIC DNA]</scope>
    <source>
        <strain evidence="2 3">47C3B</strain>
    </source>
</reference>
<gene>
    <name evidence="2" type="ORF">SAMN05216464_11693</name>
</gene>
<feature type="transmembrane region" description="Helical" evidence="1">
    <location>
        <begin position="55"/>
        <end position="74"/>
    </location>
</feature>
<feature type="transmembrane region" description="Helical" evidence="1">
    <location>
        <begin position="23"/>
        <end position="43"/>
    </location>
</feature>
<evidence type="ECO:0000313" key="2">
    <source>
        <dbReference type="EMBL" id="SDF35413.1"/>
    </source>
</evidence>
<keyword evidence="3" id="KW-1185">Reference proteome</keyword>
<dbReference type="Proteomes" id="UP000199072">
    <property type="component" value="Unassembled WGS sequence"/>
</dbReference>
<evidence type="ECO:0000256" key="1">
    <source>
        <dbReference type="SAM" id="Phobius"/>
    </source>
</evidence>
<organism evidence="2 3">
    <name type="scientific">Mucilaginibacter pineti</name>
    <dbReference type="NCBI Taxonomy" id="1391627"/>
    <lineage>
        <taxon>Bacteria</taxon>
        <taxon>Pseudomonadati</taxon>
        <taxon>Bacteroidota</taxon>
        <taxon>Sphingobacteriia</taxon>
        <taxon>Sphingobacteriales</taxon>
        <taxon>Sphingobacteriaceae</taxon>
        <taxon>Mucilaginibacter</taxon>
    </lineage>
</organism>
<dbReference type="RefSeq" id="WP_091154796.1">
    <property type="nucleotide sequence ID" value="NZ_FNAI01000016.1"/>
</dbReference>